<gene>
    <name evidence="3" type="ORF">M408DRAFT_26950</name>
</gene>
<dbReference type="Gene3D" id="3.60.15.10">
    <property type="entry name" value="Ribonuclease Z/Hydroxyacylglutathione hydrolase-like"/>
    <property type="match status" value="1"/>
</dbReference>
<name>A0A0C2X575_SERVB</name>
<dbReference type="InterPro" id="IPR001279">
    <property type="entry name" value="Metallo-B-lactamas"/>
</dbReference>
<organism evidence="3 4">
    <name type="scientific">Serendipita vermifera MAFF 305830</name>
    <dbReference type="NCBI Taxonomy" id="933852"/>
    <lineage>
        <taxon>Eukaryota</taxon>
        <taxon>Fungi</taxon>
        <taxon>Dikarya</taxon>
        <taxon>Basidiomycota</taxon>
        <taxon>Agaricomycotina</taxon>
        <taxon>Agaricomycetes</taxon>
        <taxon>Sebacinales</taxon>
        <taxon>Serendipitaceae</taxon>
        <taxon>Serendipita</taxon>
    </lineage>
</organism>
<dbReference type="GO" id="GO:0008270">
    <property type="term" value="F:zinc ion binding"/>
    <property type="evidence" value="ECO:0007669"/>
    <property type="project" value="InterPro"/>
</dbReference>
<evidence type="ECO:0000256" key="1">
    <source>
        <dbReference type="PIRSR" id="PIRSR038896-50"/>
    </source>
</evidence>
<sequence>MSATLVTVKDPNNGRLKRFNRPAHHRNDTKSLFTNPWPSFQDINTFGLYGFFWKLATAAPTPEPDIEKTLKLQAPTWGNGLVSNGIKATWLGHACFLVELPGHDGARGPRILFDPVFSSRCSPSAHFGPARYTKPPCPLESIPDIDIVVISHNHYDHMDEPTLRVLHKQHNPHFFAPLNNGAFFANLAIQSTHFHILDWWDFREVSVEFPSSTTGSGGPTTSKFKLTCTPSQHQSARGMFDRMTTLWSSWAVEELPSSPSTRAHKVWFGGDTGYRHVSAHENEEEVPVCPAFKQIGEKFGGFDLALIPIGAYNPRPEMSSMHASPSDAVRIFQDIKARKAIGMHWGTWILTVEPIMEPPKLLAEEAKKAGLSEDAFTVCGLGETVVVS</sequence>
<reference evidence="4" key="2">
    <citation type="submission" date="2015-01" db="EMBL/GenBank/DDBJ databases">
        <title>Evolutionary Origins and Diversification of the Mycorrhizal Mutualists.</title>
        <authorList>
            <consortium name="DOE Joint Genome Institute"/>
            <consortium name="Mycorrhizal Genomics Consortium"/>
            <person name="Kohler A."/>
            <person name="Kuo A."/>
            <person name="Nagy L.G."/>
            <person name="Floudas D."/>
            <person name="Copeland A."/>
            <person name="Barry K.W."/>
            <person name="Cichocki N."/>
            <person name="Veneault-Fourrey C."/>
            <person name="LaButti K."/>
            <person name="Lindquist E.A."/>
            <person name="Lipzen A."/>
            <person name="Lundell T."/>
            <person name="Morin E."/>
            <person name="Murat C."/>
            <person name="Riley R."/>
            <person name="Ohm R."/>
            <person name="Sun H."/>
            <person name="Tunlid A."/>
            <person name="Henrissat B."/>
            <person name="Grigoriev I.V."/>
            <person name="Hibbett D.S."/>
            <person name="Martin F."/>
        </authorList>
    </citation>
    <scope>NUCLEOTIDE SEQUENCE [LARGE SCALE GENOMIC DNA]</scope>
    <source>
        <strain evidence="4">MAFF 305830</strain>
    </source>
</reference>
<feature type="binding site" evidence="1">
    <location>
        <position position="322"/>
    </location>
    <ligand>
        <name>an N-acyl-1,2-diacyl-sn-glycero-3-phosphoethanolamine</name>
        <dbReference type="ChEBI" id="CHEBI:62537"/>
    </ligand>
</feature>
<dbReference type="GO" id="GO:0005737">
    <property type="term" value="C:cytoplasm"/>
    <property type="evidence" value="ECO:0007669"/>
    <property type="project" value="TreeGrafter"/>
</dbReference>
<evidence type="ECO:0000313" key="3">
    <source>
        <dbReference type="EMBL" id="KIM24482.1"/>
    </source>
</evidence>
<evidence type="ECO:0000313" key="4">
    <source>
        <dbReference type="Proteomes" id="UP000054097"/>
    </source>
</evidence>
<accession>A0A0C2X575</accession>
<dbReference type="EMBL" id="KN824323">
    <property type="protein sequence ID" value="KIM24482.1"/>
    <property type="molecule type" value="Genomic_DNA"/>
</dbReference>
<dbReference type="InterPro" id="IPR036866">
    <property type="entry name" value="RibonucZ/Hydroxyglut_hydro"/>
</dbReference>
<keyword evidence="4" id="KW-1185">Reference proteome</keyword>
<dbReference type="InterPro" id="IPR024884">
    <property type="entry name" value="NAPE-PLD"/>
</dbReference>
<dbReference type="Proteomes" id="UP000054097">
    <property type="component" value="Unassembled WGS sequence"/>
</dbReference>
<reference evidence="3 4" key="1">
    <citation type="submission" date="2014-04" db="EMBL/GenBank/DDBJ databases">
        <authorList>
            <consortium name="DOE Joint Genome Institute"/>
            <person name="Kuo A."/>
            <person name="Zuccaro A."/>
            <person name="Kohler A."/>
            <person name="Nagy L.G."/>
            <person name="Floudas D."/>
            <person name="Copeland A."/>
            <person name="Barry K.W."/>
            <person name="Cichocki N."/>
            <person name="Veneault-Fourrey C."/>
            <person name="LaButti K."/>
            <person name="Lindquist E.A."/>
            <person name="Lipzen A."/>
            <person name="Lundell T."/>
            <person name="Morin E."/>
            <person name="Murat C."/>
            <person name="Sun H."/>
            <person name="Tunlid A."/>
            <person name="Henrissat B."/>
            <person name="Grigoriev I.V."/>
            <person name="Hibbett D.S."/>
            <person name="Martin F."/>
            <person name="Nordberg H.P."/>
            <person name="Cantor M.N."/>
            <person name="Hua S.X."/>
        </authorList>
    </citation>
    <scope>NUCLEOTIDE SEQUENCE [LARGE SCALE GENOMIC DNA]</scope>
    <source>
        <strain evidence="3 4">MAFF 305830</strain>
    </source>
</reference>
<dbReference type="HOGENOM" id="CLU_020884_2_0_1"/>
<dbReference type="PANTHER" id="PTHR15032">
    <property type="entry name" value="N-ACYL-PHOSPHATIDYLETHANOLAMINE-HYDROLYZING PHOSPHOLIPASE D"/>
    <property type="match status" value="1"/>
</dbReference>
<dbReference type="SUPFAM" id="SSF56281">
    <property type="entry name" value="Metallo-hydrolase/oxidoreductase"/>
    <property type="match status" value="1"/>
</dbReference>
<protein>
    <recommendedName>
        <fullName evidence="2">Metallo-beta-lactamase domain-containing protein</fullName>
    </recommendedName>
</protein>
<dbReference type="OrthoDB" id="332863at2759"/>
<dbReference type="GO" id="GO:0070290">
    <property type="term" value="F:N-acylphosphatidylethanolamine-specific phospholipase D activity"/>
    <property type="evidence" value="ECO:0007669"/>
    <property type="project" value="InterPro"/>
</dbReference>
<dbReference type="STRING" id="933852.A0A0C2X575"/>
<dbReference type="GO" id="GO:0070292">
    <property type="term" value="P:N-acylphosphatidylethanolamine metabolic process"/>
    <property type="evidence" value="ECO:0007669"/>
    <property type="project" value="TreeGrafter"/>
</dbReference>
<dbReference type="PIRSF" id="PIRSF038896">
    <property type="entry name" value="NAPE-PLD"/>
    <property type="match status" value="1"/>
</dbReference>
<feature type="domain" description="Metallo-beta-lactamase" evidence="2">
    <location>
        <begin position="110"/>
        <end position="345"/>
    </location>
</feature>
<dbReference type="GO" id="GO:0070291">
    <property type="term" value="P:N-acylethanolamine metabolic process"/>
    <property type="evidence" value="ECO:0007669"/>
    <property type="project" value="TreeGrafter"/>
</dbReference>
<dbReference type="Pfam" id="PF12706">
    <property type="entry name" value="Lactamase_B_2"/>
    <property type="match status" value="1"/>
</dbReference>
<feature type="binding site" evidence="1">
    <location>
        <position position="155"/>
    </location>
    <ligand>
        <name>an N-acyl-1,2-diacyl-sn-glycero-3-phosphoethanolamine</name>
        <dbReference type="ChEBI" id="CHEBI:62537"/>
    </ligand>
</feature>
<dbReference type="AlphaFoldDB" id="A0A0C2X575"/>
<evidence type="ECO:0000259" key="2">
    <source>
        <dbReference type="Pfam" id="PF12706"/>
    </source>
</evidence>
<proteinExistence type="predicted"/>
<dbReference type="PANTHER" id="PTHR15032:SF4">
    <property type="entry name" value="N-ACYL-PHOSPHATIDYLETHANOLAMINE-HYDROLYZING PHOSPHOLIPASE D"/>
    <property type="match status" value="1"/>
</dbReference>